<dbReference type="FunFam" id="3.40.50.300:FF:000063">
    <property type="entry name" value="dynein heavy chain 6, axonemal"/>
    <property type="match status" value="1"/>
</dbReference>
<feature type="domain" description="AAA+ ATPase" evidence="20">
    <location>
        <begin position="1333"/>
        <end position="1472"/>
    </location>
</feature>
<evidence type="ECO:0000256" key="3">
    <source>
        <dbReference type="ARBA" id="ARBA00011655"/>
    </source>
</evidence>
<dbReference type="FunFam" id="3.40.50.300:FF:005585">
    <property type="entry name" value="Predicted protein"/>
    <property type="match status" value="1"/>
</dbReference>
<dbReference type="Pfam" id="PF03028">
    <property type="entry name" value="Dynein_heavy"/>
    <property type="match status" value="1"/>
</dbReference>
<keyword evidence="6" id="KW-0547">Nucleotide-binding</keyword>
<dbReference type="Pfam" id="PF12775">
    <property type="entry name" value="AAA_7"/>
    <property type="match status" value="1"/>
</dbReference>
<feature type="region of interest" description="Disordered" evidence="19">
    <location>
        <begin position="1"/>
        <end position="29"/>
    </location>
</feature>
<dbReference type="PANTHER" id="PTHR22878:SF71">
    <property type="entry name" value="DYNEIN, AXONEMAL, HEAVY CHAIN 3"/>
    <property type="match status" value="1"/>
</dbReference>
<comment type="function">
    <text evidence="14">Force generating protein of respiratory cilia. Produces force towards the minus ends of microtubules. Dynein has ATPase activity; the force-producing power stroke is thought to occur on release of ADP. Involved in sperm motility; implicated in sperm flagellar assembly.</text>
</comment>
<dbReference type="InterPro" id="IPR043157">
    <property type="entry name" value="Dynein_AAA1S"/>
</dbReference>
<feature type="coiled-coil region" evidence="18">
    <location>
        <begin position="2831"/>
        <end position="2879"/>
    </location>
</feature>
<dbReference type="Pfam" id="PF12774">
    <property type="entry name" value="AAA_6"/>
    <property type="match status" value="1"/>
</dbReference>
<dbReference type="InterPro" id="IPR013602">
    <property type="entry name" value="Dynein_heavy_linker"/>
</dbReference>
<dbReference type="Pfam" id="PF12781">
    <property type="entry name" value="AAA_9"/>
    <property type="match status" value="1"/>
</dbReference>
<dbReference type="Pfam" id="PF12777">
    <property type="entry name" value="MT"/>
    <property type="match status" value="1"/>
</dbReference>
<proteinExistence type="inferred from homology"/>
<dbReference type="InterPro" id="IPR041658">
    <property type="entry name" value="AAA_lid_11"/>
</dbReference>
<dbReference type="FunFam" id="3.40.50.300:FF:002141">
    <property type="entry name" value="Dynein heavy chain"/>
    <property type="match status" value="1"/>
</dbReference>
<dbReference type="InterPro" id="IPR042228">
    <property type="entry name" value="Dynein_linker_3"/>
</dbReference>
<dbReference type="Pfam" id="PF18199">
    <property type="entry name" value="Dynein_C"/>
    <property type="match status" value="1"/>
</dbReference>
<evidence type="ECO:0000256" key="12">
    <source>
        <dbReference type="ARBA" id="ARBA00023212"/>
    </source>
</evidence>
<dbReference type="FunFam" id="1.20.920.20:FF:000006">
    <property type="entry name" value="Dynein, axonemal, heavy chain 6"/>
    <property type="match status" value="1"/>
</dbReference>
<dbReference type="Gene3D" id="3.40.50.300">
    <property type="entry name" value="P-loop containing nucleotide triphosphate hydrolases"/>
    <property type="match status" value="5"/>
</dbReference>
<keyword evidence="11" id="KW-0505">Motor protein</keyword>
<name>A0AA88M4F8_CHASR</name>
<evidence type="ECO:0000256" key="10">
    <source>
        <dbReference type="ARBA" id="ARBA00023069"/>
    </source>
</evidence>
<dbReference type="FunFam" id="1.10.287.2620:FF:000002">
    <property type="entry name" value="Dynein heavy chain 2, axonemal"/>
    <property type="match status" value="1"/>
</dbReference>
<evidence type="ECO:0000256" key="7">
    <source>
        <dbReference type="ARBA" id="ARBA00022840"/>
    </source>
</evidence>
<evidence type="ECO:0000259" key="20">
    <source>
        <dbReference type="SMART" id="SM00382"/>
    </source>
</evidence>
<dbReference type="FunFam" id="3.10.490.20:FF:000001">
    <property type="entry name" value="dynein heavy chain 7, axonemal"/>
    <property type="match status" value="1"/>
</dbReference>
<reference evidence="21" key="1">
    <citation type="submission" date="2023-07" db="EMBL/GenBank/DDBJ databases">
        <title>Chromosome-level Genome Assembly of Striped Snakehead (Channa striata).</title>
        <authorList>
            <person name="Liu H."/>
        </authorList>
    </citation>
    <scope>NUCLEOTIDE SEQUENCE</scope>
    <source>
        <strain evidence="21">Gz</strain>
        <tissue evidence="21">Muscle</tissue>
    </source>
</reference>
<dbReference type="FunFam" id="1.20.920.30:FF:000002">
    <property type="entry name" value="Dynein axonemal heavy chain 3"/>
    <property type="match status" value="1"/>
</dbReference>
<keyword evidence="7" id="KW-0067">ATP-binding</keyword>
<dbReference type="InterPro" id="IPR027417">
    <property type="entry name" value="P-loop_NTPase"/>
</dbReference>
<dbReference type="FunFam" id="3.40.50.300:FF:000362">
    <property type="entry name" value="Dynein, axonemal, heavy chain 6"/>
    <property type="match status" value="1"/>
</dbReference>
<comment type="similarity">
    <text evidence="2">Belongs to the dynein heavy chain family.</text>
</comment>
<dbReference type="InterPro" id="IPR041589">
    <property type="entry name" value="DNAH3_AAA_lid_1"/>
</dbReference>
<evidence type="ECO:0000256" key="11">
    <source>
        <dbReference type="ARBA" id="ARBA00023175"/>
    </source>
</evidence>
<evidence type="ECO:0000313" key="22">
    <source>
        <dbReference type="Proteomes" id="UP001187415"/>
    </source>
</evidence>
<keyword evidence="22" id="KW-1185">Reference proteome</keyword>
<dbReference type="Pfam" id="PF17852">
    <property type="entry name" value="Dynein_AAA_lid"/>
    <property type="match status" value="1"/>
</dbReference>
<organism evidence="21 22">
    <name type="scientific">Channa striata</name>
    <name type="common">Snakehead murrel</name>
    <name type="synonym">Ophicephalus striatus</name>
    <dbReference type="NCBI Taxonomy" id="64152"/>
    <lineage>
        <taxon>Eukaryota</taxon>
        <taxon>Metazoa</taxon>
        <taxon>Chordata</taxon>
        <taxon>Craniata</taxon>
        <taxon>Vertebrata</taxon>
        <taxon>Euteleostomi</taxon>
        <taxon>Actinopterygii</taxon>
        <taxon>Neopterygii</taxon>
        <taxon>Teleostei</taxon>
        <taxon>Neoteleostei</taxon>
        <taxon>Acanthomorphata</taxon>
        <taxon>Anabantaria</taxon>
        <taxon>Anabantiformes</taxon>
        <taxon>Channoidei</taxon>
        <taxon>Channidae</taxon>
        <taxon>Channa</taxon>
    </lineage>
</organism>
<dbReference type="Gene3D" id="1.10.8.710">
    <property type="match status" value="1"/>
</dbReference>
<dbReference type="Gene3D" id="1.20.1270.280">
    <property type="match status" value="1"/>
</dbReference>
<evidence type="ECO:0000256" key="19">
    <source>
        <dbReference type="SAM" id="MobiDB-lite"/>
    </source>
</evidence>
<dbReference type="Pfam" id="PF12780">
    <property type="entry name" value="AAA_8"/>
    <property type="match status" value="1"/>
</dbReference>
<dbReference type="Gene3D" id="1.20.920.30">
    <property type="match status" value="1"/>
</dbReference>
<dbReference type="PANTHER" id="PTHR22878">
    <property type="entry name" value="DYNEIN HEAVY CHAIN 6, AXONEMAL-LIKE-RELATED"/>
    <property type="match status" value="1"/>
</dbReference>
<dbReference type="FunFam" id="3.20.180.20:FF:000003">
    <property type="entry name" value="Dynein heavy chain 12, axonemal"/>
    <property type="match status" value="1"/>
</dbReference>
<evidence type="ECO:0000256" key="9">
    <source>
        <dbReference type="ARBA" id="ARBA00023054"/>
    </source>
</evidence>
<dbReference type="InterPro" id="IPR043160">
    <property type="entry name" value="Dynein_C_barrel"/>
</dbReference>
<dbReference type="GO" id="GO:0003341">
    <property type="term" value="P:cilium movement"/>
    <property type="evidence" value="ECO:0007669"/>
    <property type="project" value="UniProtKB-ARBA"/>
</dbReference>
<dbReference type="FunFam" id="1.10.472.130:FF:000008">
    <property type="entry name" value="Dynein axonemal heavy chain 3"/>
    <property type="match status" value="1"/>
</dbReference>
<evidence type="ECO:0000256" key="8">
    <source>
        <dbReference type="ARBA" id="ARBA00023017"/>
    </source>
</evidence>
<keyword evidence="8" id="KW-0243">Dynein</keyword>
<dbReference type="GO" id="GO:0051959">
    <property type="term" value="F:dynein light intermediate chain binding"/>
    <property type="evidence" value="ECO:0007669"/>
    <property type="project" value="InterPro"/>
</dbReference>
<protein>
    <recommendedName>
        <fullName evidence="15">Dynein axonemal heavy chain 3</fullName>
    </recommendedName>
    <alternativeName>
        <fullName evidence="17">Axonemal beta dynein heavy chain 3</fullName>
    </alternativeName>
    <alternativeName>
        <fullName evidence="16">Ciliary dynein heavy chain 3</fullName>
    </alternativeName>
</protein>
<sequence>MERLKQMEDDSVFNLTQRREYPVPPDTDADPSELYQIVLRHSHHPPILQTNSWTLAVPFKELRHHRTPSESIANNYSPQAKDLKIDKLHQRQHTPPQFLATPVGPSSVPPEKKQALSPTRRSKSLSTPSSRAISPKEQLDIMHSQEEKMRTMEGEPNEKDLETYMYYIATGVPSSVLAPQPIEQMVNIMRLVPPDTEESSKKNQIIRANLEEEVKRDYDFSLKKSIVDYILLDPSERQRLSISSVSKPFPWRVIRAPVPWSTSCREVHMWLGQHLFTVNQILVLLQDIWLDSFSSLRFVRLEDLFSTNLPLLPTEYSEFIQRQCQTTREELIQKWLPQCASILETFKDLWFPLIPKSEQVAPVGVQEFFNCVASLMSLQLRSLVIESLQDLLSFITIHEEGNDFHEEFDEMKYIQSQVLLVKLQVNESSIDFSPSLKECWEVIHGGFMEIIKGAEKLQRVECNLFPSIANLYLRTVSPDESLVTHLINKAKNVFENNTLGPKKYLNVYKKYSNLLDNTAKQEISAFLNEKHSLEEFTKKIKSINHLRKNIASMHVTVPLSMFCLYTGKLNEDLCNRAERLNDKIITFQVEENRELNKGICQKYEDITEKVRGTPETTEELVTLNQYIKKTSEVTVHRLIDEVNEATYRLSFLLDHATLSPDDLRLNSRVFQWPSQILTELEDSKIHMVTIRKQAEDHLETRILQFEQRLHEVEKEIRAFKKKEVINIEEMKNNVGKLCQITANLEAAVTELENINKDQSLLETEQIQFPMLQTLIADKQPYEQLWTTALNFQSMSEVWMNGPFRPLNAEKISDEVDVMWRTMHKLNKTLANLPGPCLVAKSFKNKIDQFKQHLPILTTICNPGIKDRHWEMISNIVGFEVKPEENSCLKNMLDMGLSKFSNKLEEIGASASKEHSLEKTLEKMKEEWVNLQFSFTPYKDRGTNIISAVDDIQLLLDDHIIKTQTIRSSPFIKPVETECKQWEDKLLSMQDITDSMLKCQATWLYLEPIFSSEDIIAQMPEEGRKFAIVDGYWKNIISEAVKDTRVLVATSQPNMLERLQESNVFLDDIQKGLNTYLEKKRLYFPRFFFLSNDELLEILSQTKDPLCVQPHLKKCFEGIAKLEFTEDMEITGMISSEKETVPFTEKIYPADAKGMVEKWLLQVEKLMLKSVRHVIHEGVIEYAELPRKKWVLQWPGQVVICASSIFWTSEVSEAIQTNSLPAYLEKCNAQIADIVQLVRGKLSGGARMTLGALTVIDVHARDVVAKLSDDRICSLNDFAWISQLRYFWEDGEVMLRMITTCLKYGYEYLGNSPRLVITPLTDRCYRTLMGALKLNLGGAPEGPAGTGKTETTKDLAKALAKQCVVFNCSDGLDYKAMSKFFKGLAQSGAWACFDEFNRIEVEVLSVVAQQILCIQQAIAKNMKTFMFEGTQLSLNPTCSVFITMNPGYAGRAELPDNLKALFRTVAMMVPDYCLIGEISLYSMGFIESRSLAQKIVATYRLCSEQLSSQHHYDYGMRAVKSVLTAAGNLKLKYPTENESVLLLRALMDVNMAKFLAQDVPLFQGIISDLFPGVVLPKPDYDLLLKALNDNIAKLNLQPVPWFIGKIIQVYEMMLVRHGFMIVGDPLGGKTSAYQVLAAALGDLYKSNLMEEFAVSYCIINPKAITLGQLYGCFDPVSHEWSDGVLATSFRDQAISTSENRQWIIFDGPIDAVWIENMNTVLDDNKKLCLMSGEIIQMSPKMSLIFEPADLEQASPATVSRCGMIYMEPQQLGWAPLKDSYIKTLPESLSEEHKELIVDLFDWLVQPCLDFIDKECHFVVQTSPIHLAFSLMKLYTCLLDEITASETNGTQTKTSQQITLWLQGLFLFSVVWTLGGTINGDSRKKFDIFYRNLIMGMADEYPRPKSIQLKKNNIFPERGTVYDYYFQKEGQGQWNLWTDSFTAAENIIPADAKVSDLIIPTMETARQLFFLRTYLGHEIPMLFVGPTGTGKSIINKSFLVKLPKESYTPNCINFSARTSANQTQDIIMAKLDRRRKGVFGPPVGKKCVVYVDDLNMPAKEIYGAQPPIELLRQWIDHHHWYDKKDTSRLNIVDVLFMSAMGPPGGGMNDITGRFVRHLNVIAIDCFDDETLTKIFSSITDWHFSKGFDASFYRLGKIMVQATLAVYKDAIQSFLPTPSKSHYIFNLRDFARVIGGVLLAPHTHMQDGDKLIRLWIHEIYRVFYDRLIDNEDKETFFSIVKDRTSSFFKQSVEKLLSHLAPNGTVVDESIRSLFFGDYANPDSSNKAYDEITDLHALQEVMEFYLSEYNNCSKTPMSLVMFKFAIEHISRICRVLKQDNGHLLLIGIGGSGRQSTSKLATFISDYVLFQIELTKNYSKSDWRDDLKRVMLKAGIEGKNLVFLFTDSQIKDESMLEDINMLLNTGDVPNIFAADERADIIEKVQGIARMEGKKIDATPLSMYNFFIDRVRANLHIVLAMSPIGDALRNHLRMFPSLINCCTIDWFHAWPNDALEMVAHKFLEDVEMDSVVRLKVVEMCKTFQTSVKEMSERYFSRLRRHNYVTPTSYLELILTFKTLLNAKRNEVKTAINRYIIGLQKLDFAASQVSVMQLELTALQPELIQTSAETDVMMVKIEGETIEVDAKRELVFADEKVANEAAAAAQAIKDECEGDLAEAMPALNAALSALDTLKPADITVVKSMQNPPGPVKLVMESICIMKGIKPERKPDPSGSGKMIEDFWGPSKKLLGDIKFLESLKAYDKDNIPAPYIKRIREKFVDNPEFQPSVIKNVSSACEGLCKWVRAMEVYERVARGVAPKKERLKLAEDELSVQMGMLAVKRAELKKLEDRLQSLKDDLATMICKKKELEDNSELCSQKLVRAEKLIGGLGGEKDRWTEAARLLEIRYNNLTGDILLSSGTVSYLGAFTVDYRKECQKQWHILCHENKIPSSEDFTLSSTLGNQVAIRAWQIAGLPVDSFSTDNGIIVSNSRRWPLMIDPQGQANKWIKNMEKANKLAVIKLSDTNYVRILENSIQFGNPVLLENVGEELDPVLEPVLLKQTFRQQGVEYMKIGENVVEYSKDFLFYMTTGLRNPHYLPEVAVKVCLLNFMITPQGLQDQLLGLVAAKEKPELEEKKNQLILESAANNKQQSELEDKILLVLSSSEGNILEDETANKILSSSKILSEEISEKQKIASVTEKEIDNTRMGYRPVAEHSSILFFCISELANIEPMYQYSLTWFINLYLYSIGESEKSDNVSERINNIVEHFTLSIYNNVCRSLFEKDKLLFSLLLTVGIMQGRGEVDDQVWRFFLTGGIALTNPYPNPAPEWMSDKSWTSIVGASKLSNLKGFLEHVKSNISEWKKLYDSGKPHKDQLPGEWNELMGMDRMVVIRCFRPDKLVPAVQDFIADNMGQAYIEPPTFDLPGSYKDSNCCSPLIFVLSPGSDPTAGLLKFADDLEMGGSKTQTISLGQGQGPIASQMIDKGIKKGTWVVLQNCHLATSWMPTLERICEETITPENTHPKFRLWLTSYPSNKFPVSILQNGLKMTNEPPKGIRANLLRSYLSHPISDPAFFESSQKQVVWQKLVFGLTFFHALVQERRNFGPLGWNIPYEFNESDLRISMRQIQNFLDEYDEVPLEALTYLTGECNYGGRVTDDKDRRLLLSLLSIFYSQELIEQDCYHLCEGDMYYVPSHGPYQIYVDYIRSLPICADPCVFGLHSNADITKDIQETNQLLEGVLLTLPRQSGGGAKSPQELVEELAEDILNKLPADFDIEMVNERYPVMYEESMNTVLRQEIIRFNRLTHVLRVSLANICKALKGQIVMSAELENVFNSMLVGKVPAMWAAKSYPSLKPLGSYVTDLLARLRFLQDWIDIGPPTVFWISGFYFTQSFLTGVSQNFARKYRIPIDYIGFEFEVTKEKIHMAEKPEDGAYIRGLFMEGARWDKENMVIGESLPKILFDSLPIIKLKPGEMAKFKHENIYVCPVYKTTARRGTLSTTGHSTNYVLSIELPSDKPQKHWINRGVACLCQLDD</sequence>
<dbReference type="InterPro" id="IPR042219">
    <property type="entry name" value="AAA_lid_11_sf"/>
</dbReference>
<dbReference type="SUPFAM" id="SSF52540">
    <property type="entry name" value="P-loop containing nucleoside triphosphate hydrolases"/>
    <property type="match status" value="4"/>
</dbReference>
<dbReference type="Gene3D" id="1.10.472.130">
    <property type="match status" value="1"/>
</dbReference>
<evidence type="ECO:0000256" key="13">
    <source>
        <dbReference type="ARBA" id="ARBA00023273"/>
    </source>
</evidence>
<dbReference type="FunFam" id="1.10.8.710:FF:000004">
    <property type="entry name" value="Dynein axonemal heavy chain 6"/>
    <property type="match status" value="1"/>
</dbReference>
<dbReference type="Gene3D" id="3.10.490.20">
    <property type="match status" value="1"/>
</dbReference>
<feature type="coiled-coil region" evidence="18">
    <location>
        <begin position="695"/>
        <end position="764"/>
    </location>
</feature>
<dbReference type="GO" id="GO:0005858">
    <property type="term" value="C:axonemal dynein complex"/>
    <property type="evidence" value="ECO:0007669"/>
    <property type="project" value="UniProtKB-ARBA"/>
</dbReference>
<keyword evidence="13" id="KW-0966">Cell projection</keyword>
<evidence type="ECO:0000256" key="5">
    <source>
        <dbReference type="ARBA" id="ARBA00022701"/>
    </source>
</evidence>
<comment type="caution">
    <text evidence="21">The sequence shown here is derived from an EMBL/GenBank/DDBJ whole genome shotgun (WGS) entry which is preliminary data.</text>
</comment>
<dbReference type="GO" id="GO:0045505">
    <property type="term" value="F:dynein intermediate chain binding"/>
    <property type="evidence" value="ECO:0007669"/>
    <property type="project" value="InterPro"/>
</dbReference>
<keyword evidence="12" id="KW-0206">Cytoskeleton</keyword>
<keyword evidence="9 18" id="KW-0175">Coiled coil</keyword>
<dbReference type="InterPro" id="IPR042222">
    <property type="entry name" value="Dynein_2_N"/>
</dbReference>
<evidence type="ECO:0000256" key="18">
    <source>
        <dbReference type="SAM" id="Coils"/>
    </source>
</evidence>
<keyword evidence="10" id="KW-0969">Cilium</keyword>
<dbReference type="FunFam" id="1.20.58.1120:FF:000005">
    <property type="entry name" value="Dynein, axonemal, heavy chain 12"/>
    <property type="match status" value="1"/>
</dbReference>
<feature type="compositionally biased region" description="Polar residues" evidence="19">
    <location>
        <begin position="116"/>
        <end position="132"/>
    </location>
</feature>
<dbReference type="FunFam" id="1.20.1270.280:FF:000001">
    <property type="entry name" value="dynein heavy chain 7, axonemal"/>
    <property type="match status" value="1"/>
</dbReference>
<dbReference type="Gene3D" id="1.20.920.20">
    <property type="match status" value="1"/>
</dbReference>
<dbReference type="Pfam" id="PF17857">
    <property type="entry name" value="AAA_lid_1"/>
    <property type="match status" value="1"/>
</dbReference>
<dbReference type="FunFam" id="1.10.8.1220:FF:000001">
    <property type="entry name" value="Dynein axonemal heavy chain 5"/>
    <property type="match status" value="1"/>
</dbReference>
<dbReference type="FunFam" id="3.40.50.300:FF:000223">
    <property type="entry name" value="Dynein heavy chain 3, axonemal"/>
    <property type="match status" value="1"/>
</dbReference>
<evidence type="ECO:0000256" key="4">
    <source>
        <dbReference type="ARBA" id="ARBA00022490"/>
    </source>
</evidence>
<dbReference type="InterPro" id="IPR041228">
    <property type="entry name" value="Dynein_C"/>
</dbReference>
<dbReference type="InterPro" id="IPR026983">
    <property type="entry name" value="DHC"/>
</dbReference>
<dbReference type="InterPro" id="IPR024743">
    <property type="entry name" value="Dynein_HC_stalk"/>
</dbReference>
<accession>A0AA88M4F8</accession>
<dbReference type="InterPro" id="IPR024317">
    <property type="entry name" value="Dynein_heavy_chain_D4_dom"/>
</dbReference>
<evidence type="ECO:0000256" key="17">
    <source>
        <dbReference type="ARBA" id="ARBA00082097"/>
    </source>
</evidence>
<dbReference type="Gene3D" id="1.10.8.720">
    <property type="entry name" value="Region D6 of dynein motor"/>
    <property type="match status" value="1"/>
</dbReference>
<dbReference type="Gene3D" id="1.20.140.100">
    <property type="entry name" value="Dynein heavy chain, N-terminal domain 2"/>
    <property type="match status" value="1"/>
</dbReference>
<dbReference type="Gene3D" id="6.10.140.1060">
    <property type="match status" value="1"/>
</dbReference>
<dbReference type="InterPro" id="IPR035706">
    <property type="entry name" value="AAA_9"/>
</dbReference>
<evidence type="ECO:0000256" key="14">
    <source>
        <dbReference type="ARBA" id="ARBA00057074"/>
    </source>
</evidence>
<dbReference type="Gene3D" id="1.10.8.1220">
    <property type="match status" value="1"/>
</dbReference>
<dbReference type="InterPro" id="IPR041466">
    <property type="entry name" value="Dynein_AAA5_ext"/>
</dbReference>
<evidence type="ECO:0000256" key="2">
    <source>
        <dbReference type="ARBA" id="ARBA00008887"/>
    </source>
</evidence>
<dbReference type="FunFam" id="1.20.140.100:FF:000004">
    <property type="entry name" value="Dynein axonemal heavy chain 6"/>
    <property type="match status" value="1"/>
</dbReference>
<dbReference type="GO" id="GO:0008569">
    <property type="term" value="F:minus-end-directed microtubule motor activity"/>
    <property type="evidence" value="ECO:0007669"/>
    <property type="project" value="InterPro"/>
</dbReference>
<gene>
    <name evidence="21" type="ORF">Q5P01_018150</name>
</gene>
<comment type="subunit">
    <text evidence="3">Consists of at least two heavy chains and a number of intermediate and light chains.</text>
</comment>
<dbReference type="GO" id="GO:0005874">
    <property type="term" value="C:microtubule"/>
    <property type="evidence" value="ECO:0007669"/>
    <property type="project" value="UniProtKB-KW"/>
</dbReference>
<dbReference type="Pfam" id="PF08393">
    <property type="entry name" value="DHC_N2"/>
    <property type="match status" value="1"/>
</dbReference>
<dbReference type="GO" id="GO:0005524">
    <property type="term" value="F:ATP binding"/>
    <property type="evidence" value="ECO:0007669"/>
    <property type="project" value="UniProtKB-KW"/>
</dbReference>
<evidence type="ECO:0000256" key="6">
    <source>
        <dbReference type="ARBA" id="ARBA00022741"/>
    </source>
</evidence>
<comment type="subcellular location">
    <subcellularLocation>
        <location evidence="1">Cytoplasm</location>
        <location evidence="1">Cytoskeleton</location>
        <location evidence="1">Cilium axoneme</location>
    </subcellularLocation>
</comment>
<dbReference type="FunFam" id="3.40.50.300:FF:001328">
    <property type="entry name" value="Dynein heavy chain 6, axonemal"/>
    <property type="match status" value="1"/>
</dbReference>
<dbReference type="SMART" id="SM00382">
    <property type="entry name" value="AAA"/>
    <property type="match status" value="2"/>
</dbReference>
<dbReference type="EMBL" id="JAUPFM010000014">
    <property type="protein sequence ID" value="KAK2830219.1"/>
    <property type="molecule type" value="Genomic_DNA"/>
</dbReference>
<dbReference type="Gene3D" id="1.10.287.2620">
    <property type="match status" value="1"/>
</dbReference>
<evidence type="ECO:0000256" key="16">
    <source>
        <dbReference type="ARBA" id="ARBA00078559"/>
    </source>
</evidence>
<keyword evidence="5" id="KW-0493">Microtubule</keyword>
<feature type="region of interest" description="Disordered" evidence="19">
    <location>
        <begin position="96"/>
        <end position="141"/>
    </location>
</feature>
<evidence type="ECO:0000256" key="15">
    <source>
        <dbReference type="ARBA" id="ARBA00071812"/>
    </source>
</evidence>
<dbReference type="Pfam" id="PF18198">
    <property type="entry name" value="AAA_lid_11"/>
    <property type="match status" value="1"/>
</dbReference>
<evidence type="ECO:0000313" key="21">
    <source>
        <dbReference type="EMBL" id="KAK2830219.1"/>
    </source>
</evidence>
<dbReference type="Proteomes" id="UP001187415">
    <property type="component" value="Unassembled WGS sequence"/>
</dbReference>
<dbReference type="Gene3D" id="3.20.180.20">
    <property type="entry name" value="Dynein heavy chain, N-terminal domain 2"/>
    <property type="match status" value="1"/>
</dbReference>
<dbReference type="InterPro" id="IPR004273">
    <property type="entry name" value="Dynein_heavy_D6_P-loop"/>
</dbReference>
<keyword evidence="4" id="KW-0963">Cytoplasm</keyword>
<dbReference type="FunFam" id="1.10.8.720:FF:000001">
    <property type="entry name" value="dynein heavy chain 7, axonemal"/>
    <property type="match status" value="1"/>
</dbReference>
<dbReference type="Gene3D" id="1.20.58.1120">
    <property type="match status" value="1"/>
</dbReference>
<dbReference type="InterPro" id="IPR003593">
    <property type="entry name" value="AAA+_ATPase"/>
</dbReference>
<dbReference type="InterPro" id="IPR035699">
    <property type="entry name" value="AAA_6"/>
</dbReference>
<feature type="domain" description="AAA+ ATPase" evidence="20">
    <location>
        <begin position="1975"/>
        <end position="2122"/>
    </location>
</feature>
<evidence type="ECO:0000256" key="1">
    <source>
        <dbReference type="ARBA" id="ARBA00004430"/>
    </source>
</evidence>